<dbReference type="PANTHER" id="PTHR24148:SF64">
    <property type="entry name" value="HETEROKARYON INCOMPATIBILITY DOMAIN-CONTAINING PROTEIN"/>
    <property type="match status" value="1"/>
</dbReference>
<proteinExistence type="predicted"/>
<protein>
    <recommendedName>
        <fullName evidence="1">Heterokaryon incompatibility domain-containing protein</fullName>
    </recommendedName>
</protein>
<evidence type="ECO:0000313" key="2">
    <source>
        <dbReference type="EMBL" id="KAK5093728.1"/>
    </source>
</evidence>
<name>A0ABR0KDH0_9EURO</name>
<feature type="domain" description="Heterokaryon incompatibility" evidence="1">
    <location>
        <begin position="1"/>
        <end position="107"/>
    </location>
</feature>
<comment type="caution">
    <text evidence="2">The sequence shown here is derived from an EMBL/GenBank/DDBJ whole genome shotgun (WGS) entry which is preliminary data.</text>
</comment>
<evidence type="ECO:0000259" key="1">
    <source>
        <dbReference type="Pfam" id="PF06985"/>
    </source>
</evidence>
<dbReference type="EMBL" id="JAVRRG010000040">
    <property type="protein sequence ID" value="KAK5093728.1"/>
    <property type="molecule type" value="Genomic_DNA"/>
</dbReference>
<organism evidence="2 3">
    <name type="scientific">Lithohypha guttulata</name>
    <dbReference type="NCBI Taxonomy" id="1690604"/>
    <lineage>
        <taxon>Eukaryota</taxon>
        <taxon>Fungi</taxon>
        <taxon>Dikarya</taxon>
        <taxon>Ascomycota</taxon>
        <taxon>Pezizomycotina</taxon>
        <taxon>Eurotiomycetes</taxon>
        <taxon>Chaetothyriomycetidae</taxon>
        <taxon>Chaetothyriales</taxon>
        <taxon>Trichomeriaceae</taxon>
        <taxon>Lithohypha</taxon>
    </lineage>
</organism>
<dbReference type="PANTHER" id="PTHR24148">
    <property type="entry name" value="ANKYRIN REPEAT DOMAIN-CONTAINING PROTEIN 39 HOMOLOG-RELATED"/>
    <property type="match status" value="1"/>
</dbReference>
<dbReference type="Proteomes" id="UP001345013">
    <property type="component" value="Unassembled WGS sequence"/>
</dbReference>
<keyword evidence="3" id="KW-1185">Reference proteome</keyword>
<dbReference type="Pfam" id="PF06985">
    <property type="entry name" value="HET"/>
    <property type="match status" value="1"/>
</dbReference>
<dbReference type="InterPro" id="IPR010730">
    <property type="entry name" value="HET"/>
</dbReference>
<accession>A0ABR0KDH0</accession>
<reference evidence="2 3" key="1">
    <citation type="submission" date="2023-08" db="EMBL/GenBank/DDBJ databases">
        <title>Black Yeasts Isolated from many extreme environments.</title>
        <authorList>
            <person name="Coleine C."/>
            <person name="Stajich J.E."/>
            <person name="Selbmann L."/>
        </authorList>
    </citation>
    <scope>NUCLEOTIDE SEQUENCE [LARGE SCALE GENOMIC DNA]</scope>
    <source>
        <strain evidence="2 3">CCFEE 5885</strain>
    </source>
</reference>
<gene>
    <name evidence="2" type="ORF">LTR24_004110</name>
</gene>
<dbReference type="InterPro" id="IPR052895">
    <property type="entry name" value="HetReg/Transcr_Mod"/>
</dbReference>
<sequence length="524" mass="59910">MRSVYKSAEQTLIWLGEDDGTVSIAEELATAIVRKIMRFDQPRREEQNAQAVKSVRQEISDHLRDMNSPGNLVSHLADLPTLGSRHWNALARFLSRPWFRRVWVIQEVAVSHRATVYCGDHEMDWNVVKFAAAWIARNGILAQTGEDGFRWADNVTLMFRFANPTAMTKINPNPSPLLWLIRDFEASDARDKVFDSLPLMFNDDVGRALPKDLVPDYRKSPESVYRDVARYIIQADRNLKNLTSLPVLRAFALWVPRWEYGFSLGNSGPLGLFPDAPEGVRPLYRASGRLPLQEVTLRRPKQPDTLRVRGLRLDRVTSISESIWANFVDIDFPPHPTRGSLVHSDKNPLWQTWNAYQHELLSYPSGEDHMTVLRLLLVANRTRIKQRADEDHMSEADFVAYLRVIGWNMDSLPAAYKKRQIELGAEGDAHRYSRDLVHSCTSRSVFGTSLGYLRLCNVDVHVGDYVCMLFGGKVLYTLRPREKTLHSGQTWRFLGEAYLHGHMDGSALSMKRACTEPAEIFDLH</sequence>
<evidence type="ECO:0000313" key="3">
    <source>
        <dbReference type="Proteomes" id="UP001345013"/>
    </source>
</evidence>
<dbReference type="Pfam" id="PF26639">
    <property type="entry name" value="Het-6_barrel"/>
    <property type="match status" value="1"/>
</dbReference>